<dbReference type="PANTHER" id="PTHR22604">
    <property type="entry name" value="OXIDOREDUCTASES"/>
    <property type="match status" value="1"/>
</dbReference>
<feature type="domain" description="GFO/IDH/MocA-like oxidoreductase" evidence="4">
    <location>
        <begin position="135"/>
        <end position="250"/>
    </location>
</feature>
<dbReference type="InterPro" id="IPR036291">
    <property type="entry name" value="NAD(P)-bd_dom_sf"/>
</dbReference>
<dbReference type="PANTHER" id="PTHR22604:SF105">
    <property type="entry name" value="TRANS-1,2-DIHYDROBENZENE-1,2-DIOL DEHYDROGENASE"/>
    <property type="match status" value="1"/>
</dbReference>
<dbReference type="RefSeq" id="WP_210039158.1">
    <property type="nucleotide sequence ID" value="NZ_JBHLVU010000043.1"/>
</dbReference>
<dbReference type="Proteomes" id="UP001519887">
    <property type="component" value="Unassembled WGS sequence"/>
</dbReference>
<feature type="domain" description="Gfo/Idh/MocA-like oxidoreductase N-terminal" evidence="3">
    <location>
        <begin position="7"/>
        <end position="124"/>
    </location>
</feature>
<protein>
    <submittedName>
        <fullName evidence="5">Gfo/Idh/MocA family oxidoreductase</fullName>
    </submittedName>
</protein>
<dbReference type="SUPFAM" id="SSF51735">
    <property type="entry name" value="NAD(P)-binding Rossmann-fold domains"/>
    <property type="match status" value="1"/>
</dbReference>
<dbReference type="SUPFAM" id="SSF55347">
    <property type="entry name" value="Glyceraldehyde-3-phosphate dehydrogenase-like, C-terminal domain"/>
    <property type="match status" value="1"/>
</dbReference>
<dbReference type="Gene3D" id="3.30.360.10">
    <property type="entry name" value="Dihydrodipicolinate Reductase, domain 2"/>
    <property type="match status" value="1"/>
</dbReference>
<comment type="similarity">
    <text evidence="1">Belongs to the Gfo/Idh/MocA family.</text>
</comment>
<evidence type="ECO:0000259" key="3">
    <source>
        <dbReference type="Pfam" id="PF01408"/>
    </source>
</evidence>
<comment type="caution">
    <text evidence="5">The sequence shown here is derived from an EMBL/GenBank/DDBJ whole genome shotgun (WGS) entry which is preliminary data.</text>
</comment>
<dbReference type="Pfam" id="PF22725">
    <property type="entry name" value="GFO_IDH_MocA_C3"/>
    <property type="match status" value="1"/>
</dbReference>
<proteinExistence type="inferred from homology"/>
<gene>
    <name evidence="5" type="ORF">K0U00_28400</name>
</gene>
<accession>A0ABS7CAM4</accession>
<name>A0ABS7CAM4_9BACL</name>
<dbReference type="InterPro" id="IPR055170">
    <property type="entry name" value="GFO_IDH_MocA-like_dom"/>
</dbReference>
<reference evidence="5 6" key="1">
    <citation type="submission" date="2021-07" db="EMBL/GenBank/DDBJ databases">
        <title>Paenibacillus radiodurans sp. nov., isolated from the southeastern edge of Tengger Desert.</title>
        <authorList>
            <person name="Zhang G."/>
        </authorList>
    </citation>
    <scope>NUCLEOTIDE SEQUENCE [LARGE SCALE GENOMIC DNA]</scope>
    <source>
        <strain evidence="5 6">CCM 7311</strain>
    </source>
</reference>
<keyword evidence="2" id="KW-0560">Oxidoreductase</keyword>
<evidence type="ECO:0000256" key="1">
    <source>
        <dbReference type="ARBA" id="ARBA00010928"/>
    </source>
</evidence>
<dbReference type="Pfam" id="PF01408">
    <property type="entry name" value="GFO_IDH_MocA"/>
    <property type="match status" value="1"/>
</dbReference>
<dbReference type="EMBL" id="JAHZIK010001026">
    <property type="protein sequence ID" value="MBW7457968.1"/>
    <property type="molecule type" value="Genomic_DNA"/>
</dbReference>
<evidence type="ECO:0000313" key="5">
    <source>
        <dbReference type="EMBL" id="MBW7457968.1"/>
    </source>
</evidence>
<dbReference type="Gene3D" id="3.40.50.720">
    <property type="entry name" value="NAD(P)-binding Rossmann-like Domain"/>
    <property type="match status" value="1"/>
</dbReference>
<dbReference type="InterPro" id="IPR000683">
    <property type="entry name" value="Gfo/Idh/MocA-like_OxRdtase_N"/>
</dbReference>
<evidence type="ECO:0000313" key="6">
    <source>
        <dbReference type="Proteomes" id="UP001519887"/>
    </source>
</evidence>
<keyword evidence="6" id="KW-1185">Reference proteome</keyword>
<evidence type="ECO:0000256" key="2">
    <source>
        <dbReference type="ARBA" id="ARBA00023002"/>
    </source>
</evidence>
<evidence type="ECO:0000259" key="4">
    <source>
        <dbReference type="Pfam" id="PF22725"/>
    </source>
</evidence>
<organism evidence="5 6">
    <name type="scientific">Paenibacillus sepulcri</name>
    <dbReference type="NCBI Taxonomy" id="359917"/>
    <lineage>
        <taxon>Bacteria</taxon>
        <taxon>Bacillati</taxon>
        <taxon>Bacillota</taxon>
        <taxon>Bacilli</taxon>
        <taxon>Bacillales</taxon>
        <taxon>Paenibacillaceae</taxon>
        <taxon>Paenibacillus</taxon>
    </lineage>
</organism>
<sequence length="329" mass="36066">MTDKRVIQWGIMGPGGISGTFASEVAHAPDAKIAAVAGRNLEKTEAFAAKFGIPQVYSSFEELANDPAVDIIYVGTLHTVHKENVMTCLRAGKPVLCEKPFTMNAAEAREIADYAKEQGVFVMEAMWTRYLPVIKKVREWLASGAIGEVKLLKAEFGFDAGWNPEGRLLDKNKGGGTLLDAGIYPISFASMVFGSQPTKILSSAFIGETGVDEQYSLIFDYNGAATASLHGAIRLWMNNDAWIYGTKGKIHIPEFLSARKATLYVNGQEEETVTDDRTITGHMFQALEAMECVREGRTESSIMPVSETVQLMETMDAVRAQWNLTYAGE</sequence>
<dbReference type="InterPro" id="IPR050984">
    <property type="entry name" value="Gfo/Idh/MocA_domain"/>
</dbReference>